<dbReference type="Pfam" id="PF01554">
    <property type="entry name" value="MatE"/>
    <property type="match status" value="2"/>
</dbReference>
<dbReference type="EMBL" id="CP013926">
    <property type="protein sequence ID" value="AMJ75548.1"/>
    <property type="molecule type" value="Genomic_DNA"/>
</dbReference>
<feature type="transmembrane region" description="Helical" evidence="7">
    <location>
        <begin position="196"/>
        <end position="218"/>
    </location>
</feature>
<evidence type="ECO:0000313" key="8">
    <source>
        <dbReference type="EMBL" id="AMJ75548.1"/>
    </source>
</evidence>
<dbReference type="GO" id="GO:0005886">
    <property type="term" value="C:plasma membrane"/>
    <property type="evidence" value="ECO:0007669"/>
    <property type="project" value="UniProtKB-SubCell"/>
</dbReference>
<sequence>MSSREQNRVLAGPPIITFFYYVIPSMIGLLSLTTASLVDGIFVGNIVGSDALAAVSLLLPYLTFLIAISLMLAIGGAVTAGKYLGEGNTTAASDIMSKTLITAVLVNLFFALLSLALEPTLYAILNVPAHIQPLVTEYFAIIRWVFILQLSTMVLYYFVRTDGHPVLGTKALVIGALTNVVLDWVFILHLDMGIAGAAYATAIAQLIQCMVLVTYFFSPKRTLRFSFKQQNWRAIVSTAYNGVSEFVNEVSVGALFLLLNWLLIAQLGANGVAAFSVVNYFIFLSVMVSYGVADALHLLVSQNYGAKNTPRVYAFLKISLSSVLLTGLLLAGALIFAQTSLTTLFLNERDSEVTELVGDVIGLMWPVFIVNGINILLGCYLTAIHKPAPSALIALCRSILFPATMLVFLYLVFYHTTLLSLSPSPLLFLIALPIAEWLTFVFALIYSYRFRPSTLLE</sequence>
<proteinExistence type="predicted"/>
<keyword evidence="10" id="KW-1185">Reference proteome</keyword>
<dbReference type="EMBL" id="JAUOQI010000013">
    <property type="protein sequence ID" value="MDO6578927.1"/>
    <property type="molecule type" value="Genomic_DNA"/>
</dbReference>
<evidence type="ECO:0000313" key="9">
    <source>
        <dbReference type="EMBL" id="MDO6578927.1"/>
    </source>
</evidence>
<evidence type="ECO:0000256" key="2">
    <source>
        <dbReference type="ARBA" id="ARBA00022448"/>
    </source>
</evidence>
<keyword evidence="2" id="KW-0813">Transport</keyword>
<dbReference type="NCBIfam" id="TIGR00797">
    <property type="entry name" value="matE"/>
    <property type="match status" value="1"/>
</dbReference>
<dbReference type="InterPro" id="IPR051327">
    <property type="entry name" value="MATE_MepA_subfamily"/>
</dbReference>
<accession>A0AAW7Z8N4</accession>
<evidence type="ECO:0000256" key="6">
    <source>
        <dbReference type="ARBA" id="ARBA00023136"/>
    </source>
</evidence>
<feature type="transmembrane region" description="Helical" evidence="7">
    <location>
        <begin position="99"/>
        <end position="118"/>
    </location>
</feature>
<feature type="transmembrane region" description="Helical" evidence="7">
    <location>
        <begin position="280"/>
        <end position="300"/>
    </location>
</feature>
<keyword evidence="5 7" id="KW-1133">Transmembrane helix</keyword>
<evidence type="ECO:0000313" key="10">
    <source>
        <dbReference type="Proteomes" id="UP000056750"/>
    </source>
</evidence>
<feature type="transmembrane region" description="Helical" evidence="7">
    <location>
        <begin position="392"/>
        <end position="414"/>
    </location>
</feature>
<feature type="transmembrane region" description="Helical" evidence="7">
    <location>
        <begin position="250"/>
        <end position="268"/>
    </location>
</feature>
<dbReference type="GO" id="GO:0015297">
    <property type="term" value="F:antiporter activity"/>
    <property type="evidence" value="ECO:0007669"/>
    <property type="project" value="InterPro"/>
</dbReference>
<dbReference type="PANTHER" id="PTHR43823:SF3">
    <property type="entry name" value="MULTIDRUG EXPORT PROTEIN MEPA"/>
    <property type="match status" value="1"/>
</dbReference>
<feature type="transmembrane region" description="Helical" evidence="7">
    <location>
        <begin position="171"/>
        <end position="190"/>
    </location>
</feature>
<gene>
    <name evidence="8" type="ORF">AVL57_17215</name>
    <name evidence="9" type="ORF">Q4527_16085</name>
</gene>
<evidence type="ECO:0000256" key="4">
    <source>
        <dbReference type="ARBA" id="ARBA00022692"/>
    </source>
</evidence>
<dbReference type="GO" id="GO:0042910">
    <property type="term" value="F:xenobiotic transmembrane transporter activity"/>
    <property type="evidence" value="ECO:0007669"/>
    <property type="project" value="InterPro"/>
</dbReference>
<dbReference type="PANTHER" id="PTHR43823">
    <property type="entry name" value="SPORULATION PROTEIN YKVU"/>
    <property type="match status" value="1"/>
</dbReference>
<dbReference type="Proteomes" id="UP001170717">
    <property type="component" value="Unassembled WGS sequence"/>
</dbReference>
<keyword evidence="6 7" id="KW-0472">Membrane</keyword>
<reference evidence="9" key="2">
    <citation type="submission" date="2023-07" db="EMBL/GenBank/DDBJ databases">
        <title>Genome content predicts the carbon catabolic preferences of heterotrophic bacteria.</title>
        <authorList>
            <person name="Gralka M."/>
        </authorList>
    </citation>
    <scope>NUCLEOTIDE SEQUENCE</scope>
    <source>
        <strain evidence="9">F2M12</strain>
    </source>
</reference>
<dbReference type="KEGG" id="asq:AVL57_17215"/>
<evidence type="ECO:0000256" key="7">
    <source>
        <dbReference type="SAM" id="Phobius"/>
    </source>
</evidence>
<reference evidence="8 10" key="1">
    <citation type="submission" date="2015-12" db="EMBL/GenBank/DDBJ databases">
        <title>Intraspecies pangenome expansion in the marine bacterium Alteromonas.</title>
        <authorList>
            <person name="Lopez-Perez M."/>
            <person name="Rodriguez-Valera F."/>
        </authorList>
    </citation>
    <scope>NUCLEOTIDE SEQUENCE [LARGE SCALE GENOMIC DNA]</scope>
    <source>
        <strain evidence="8 10">LMG 21861</strain>
    </source>
</reference>
<feature type="transmembrane region" description="Helical" evidence="7">
    <location>
        <begin position="18"/>
        <end position="38"/>
    </location>
</feature>
<dbReference type="PIRSF" id="PIRSF006603">
    <property type="entry name" value="DinF"/>
    <property type="match status" value="1"/>
</dbReference>
<feature type="transmembrane region" description="Helical" evidence="7">
    <location>
        <begin position="312"/>
        <end position="336"/>
    </location>
</feature>
<protein>
    <submittedName>
        <fullName evidence="9">MATE family efflux transporter</fullName>
    </submittedName>
</protein>
<feature type="transmembrane region" description="Helical" evidence="7">
    <location>
        <begin position="58"/>
        <end position="78"/>
    </location>
</feature>
<dbReference type="AlphaFoldDB" id="A0AAW7Z8N4"/>
<dbReference type="Proteomes" id="UP000056750">
    <property type="component" value="Chromosome"/>
</dbReference>
<evidence type="ECO:0000256" key="5">
    <source>
        <dbReference type="ARBA" id="ARBA00022989"/>
    </source>
</evidence>
<keyword evidence="4 7" id="KW-0812">Transmembrane</keyword>
<name>A0AAW7Z8N4_9ALTE</name>
<comment type="subcellular location">
    <subcellularLocation>
        <location evidence="1">Cell inner membrane</location>
        <topology evidence="1">Multi-pass membrane protein</topology>
    </subcellularLocation>
</comment>
<dbReference type="InterPro" id="IPR002528">
    <property type="entry name" value="MATE_fam"/>
</dbReference>
<feature type="transmembrane region" description="Helical" evidence="7">
    <location>
        <begin position="356"/>
        <end position="380"/>
    </location>
</feature>
<dbReference type="InterPro" id="IPR048279">
    <property type="entry name" value="MdtK-like"/>
</dbReference>
<organism evidence="9 11">
    <name type="scientific">Alteromonas stellipolaris</name>
    <dbReference type="NCBI Taxonomy" id="233316"/>
    <lineage>
        <taxon>Bacteria</taxon>
        <taxon>Pseudomonadati</taxon>
        <taxon>Pseudomonadota</taxon>
        <taxon>Gammaproteobacteria</taxon>
        <taxon>Alteromonadales</taxon>
        <taxon>Alteromonadaceae</taxon>
        <taxon>Alteromonas/Salinimonas group</taxon>
        <taxon>Alteromonas</taxon>
    </lineage>
</organism>
<feature type="transmembrane region" description="Helical" evidence="7">
    <location>
        <begin position="138"/>
        <end position="159"/>
    </location>
</feature>
<feature type="transmembrane region" description="Helical" evidence="7">
    <location>
        <begin position="426"/>
        <end position="448"/>
    </location>
</feature>
<dbReference type="RefSeq" id="WP_057789659.1">
    <property type="nucleotide sequence ID" value="NZ_CAXIBE010000004.1"/>
</dbReference>
<evidence type="ECO:0000313" key="11">
    <source>
        <dbReference type="Proteomes" id="UP001170717"/>
    </source>
</evidence>
<keyword evidence="3" id="KW-1003">Cell membrane</keyword>
<evidence type="ECO:0000256" key="1">
    <source>
        <dbReference type="ARBA" id="ARBA00004429"/>
    </source>
</evidence>
<evidence type="ECO:0000256" key="3">
    <source>
        <dbReference type="ARBA" id="ARBA00022475"/>
    </source>
</evidence>